<sequence length="73" mass="7614">MQQGDPTVLSLRPGGGRAGGSRLFAHSSSSSSSSLPSADPLLSRPHASSSLKEEMTMFSVCRNELALPAMPLQ</sequence>
<gene>
    <name evidence="2" type="ORF">AYBTSS11_LOCUS27641</name>
</gene>
<evidence type="ECO:0000313" key="3">
    <source>
        <dbReference type="Proteomes" id="UP001189624"/>
    </source>
</evidence>
<proteinExistence type="predicted"/>
<accession>A0AA86VRB0</accession>
<dbReference type="Proteomes" id="UP001189624">
    <property type="component" value="Chromosome 9"/>
</dbReference>
<protein>
    <submittedName>
        <fullName evidence="2">Uncharacterized protein</fullName>
    </submittedName>
</protein>
<organism evidence="2 3">
    <name type="scientific">Sphenostylis stenocarpa</name>
    <dbReference type="NCBI Taxonomy" id="92480"/>
    <lineage>
        <taxon>Eukaryota</taxon>
        <taxon>Viridiplantae</taxon>
        <taxon>Streptophyta</taxon>
        <taxon>Embryophyta</taxon>
        <taxon>Tracheophyta</taxon>
        <taxon>Spermatophyta</taxon>
        <taxon>Magnoliopsida</taxon>
        <taxon>eudicotyledons</taxon>
        <taxon>Gunneridae</taxon>
        <taxon>Pentapetalae</taxon>
        <taxon>rosids</taxon>
        <taxon>fabids</taxon>
        <taxon>Fabales</taxon>
        <taxon>Fabaceae</taxon>
        <taxon>Papilionoideae</taxon>
        <taxon>50 kb inversion clade</taxon>
        <taxon>NPAAA clade</taxon>
        <taxon>indigoferoid/millettioid clade</taxon>
        <taxon>Phaseoleae</taxon>
        <taxon>Sphenostylis</taxon>
    </lineage>
</organism>
<evidence type="ECO:0000313" key="2">
    <source>
        <dbReference type="EMBL" id="CAJ1975516.1"/>
    </source>
</evidence>
<keyword evidence="3" id="KW-1185">Reference proteome</keyword>
<dbReference type="EMBL" id="OY731406">
    <property type="protein sequence ID" value="CAJ1975516.1"/>
    <property type="molecule type" value="Genomic_DNA"/>
</dbReference>
<feature type="region of interest" description="Disordered" evidence="1">
    <location>
        <begin position="1"/>
        <end position="49"/>
    </location>
</feature>
<dbReference type="Gramene" id="rna-AYBTSS11_LOCUS27641">
    <property type="protein sequence ID" value="CAJ1975516.1"/>
    <property type="gene ID" value="gene-AYBTSS11_LOCUS27641"/>
</dbReference>
<evidence type="ECO:0000256" key="1">
    <source>
        <dbReference type="SAM" id="MobiDB-lite"/>
    </source>
</evidence>
<dbReference type="AlphaFoldDB" id="A0AA86VRB0"/>
<name>A0AA86VRB0_9FABA</name>
<reference evidence="2" key="1">
    <citation type="submission" date="2023-10" db="EMBL/GenBank/DDBJ databases">
        <authorList>
            <person name="Domelevo Entfellner J.-B."/>
        </authorList>
    </citation>
    <scope>NUCLEOTIDE SEQUENCE</scope>
</reference>
<feature type="compositionally biased region" description="Low complexity" evidence="1">
    <location>
        <begin position="27"/>
        <end position="45"/>
    </location>
</feature>